<evidence type="ECO:0000313" key="3">
    <source>
        <dbReference type="Proteomes" id="UP001596956"/>
    </source>
</evidence>
<keyword evidence="3" id="KW-1185">Reference proteome</keyword>
<gene>
    <name evidence="2" type="ORF">ACFQZU_06755</name>
</gene>
<dbReference type="EMBL" id="JBHTHR010000135">
    <property type="protein sequence ID" value="MFD0801018.1"/>
    <property type="molecule type" value="Genomic_DNA"/>
</dbReference>
<proteinExistence type="predicted"/>
<dbReference type="InterPro" id="IPR036390">
    <property type="entry name" value="WH_DNA-bd_sf"/>
</dbReference>
<dbReference type="PROSITE" id="PS50995">
    <property type="entry name" value="HTH_MARR_2"/>
    <property type="match status" value="1"/>
</dbReference>
<dbReference type="Gene3D" id="1.10.10.10">
    <property type="entry name" value="Winged helix-like DNA-binding domain superfamily/Winged helix DNA-binding domain"/>
    <property type="match status" value="1"/>
</dbReference>
<evidence type="ECO:0000313" key="2">
    <source>
        <dbReference type="EMBL" id="MFD0801018.1"/>
    </source>
</evidence>
<evidence type="ECO:0000259" key="1">
    <source>
        <dbReference type="PROSITE" id="PS50995"/>
    </source>
</evidence>
<comment type="caution">
    <text evidence="2">The sequence shown here is derived from an EMBL/GenBank/DDBJ whole genome shotgun (WGS) entry which is preliminary data.</text>
</comment>
<dbReference type="Pfam" id="PF12802">
    <property type="entry name" value="MarR_2"/>
    <property type="match status" value="1"/>
</dbReference>
<organism evidence="2 3">
    <name type="scientific">Streptomonospora algeriensis</name>
    <dbReference type="NCBI Taxonomy" id="995084"/>
    <lineage>
        <taxon>Bacteria</taxon>
        <taxon>Bacillati</taxon>
        <taxon>Actinomycetota</taxon>
        <taxon>Actinomycetes</taxon>
        <taxon>Streptosporangiales</taxon>
        <taxon>Nocardiopsidaceae</taxon>
        <taxon>Streptomonospora</taxon>
    </lineage>
</organism>
<dbReference type="InterPro" id="IPR000835">
    <property type="entry name" value="HTH_MarR-typ"/>
</dbReference>
<dbReference type="SUPFAM" id="SSF46785">
    <property type="entry name" value="Winged helix' DNA-binding domain"/>
    <property type="match status" value="1"/>
</dbReference>
<reference evidence="3" key="1">
    <citation type="journal article" date="2019" name="Int. J. Syst. Evol. Microbiol.">
        <title>The Global Catalogue of Microorganisms (GCM) 10K type strain sequencing project: providing services to taxonomists for standard genome sequencing and annotation.</title>
        <authorList>
            <consortium name="The Broad Institute Genomics Platform"/>
            <consortium name="The Broad Institute Genome Sequencing Center for Infectious Disease"/>
            <person name="Wu L."/>
            <person name="Ma J."/>
        </authorList>
    </citation>
    <scope>NUCLEOTIDE SEQUENCE [LARGE SCALE GENOMIC DNA]</scope>
    <source>
        <strain evidence="3">CCUG 63369</strain>
    </source>
</reference>
<dbReference type="Proteomes" id="UP001596956">
    <property type="component" value="Unassembled WGS sequence"/>
</dbReference>
<accession>A0ABW3BCQ9</accession>
<feature type="domain" description="HTH marR-type" evidence="1">
    <location>
        <begin position="21"/>
        <end position="157"/>
    </location>
</feature>
<dbReference type="SMART" id="SM00347">
    <property type="entry name" value="HTH_MARR"/>
    <property type="match status" value="1"/>
</dbReference>
<sequence length="167" mass="19018">MSTMAPMSAEDEGVRWLDAEEQAMWRHLLTAESRIEEELDRDLQTRNGIGLVEFGILVALSEAPGMRMRMRMLADSVIVSKSRLSHQITRLERVGYVRREPCEEDRRGFWAILTDDGLAALREAAKGHVARVRERVFDRLTREQVRQLAGIMRILEDGGAPAGRTED</sequence>
<dbReference type="PANTHER" id="PTHR33164:SF99">
    <property type="entry name" value="MARR FAMILY REGULATORY PROTEIN"/>
    <property type="match status" value="1"/>
</dbReference>
<dbReference type="PANTHER" id="PTHR33164">
    <property type="entry name" value="TRANSCRIPTIONAL REGULATOR, MARR FAMILY"/>
    <property type="match status" value="1"/>
</dbReference>
<dbReference type="InterPro" id="IPR039422">
    <property type="entry name" value="MarR/SlyA-like"/>
</dbReference>
<protein>
    <submittedName>
        <fullName evidence="2">MarR family winged helix-turn-helix transcriptional regulator</fullName>
    </submittedName>
</protein>
<dbReference type="InterPro" id="IPR036388">
    <property type="entry name" value="WH-like_DNA-bd_sf"/>
</dbReference>
<name>A0ABW3BCQ9_9ACTN</name>